<dbReference type="InterPro" id="IPR036388">
    <property type="entry name" value="WH-like_DNA-bd_sf"/>
</dbReference>
<proteinExistence type="predicted"/>
<evidence type="ECO:0000256" key="3">
    <source>
        <dbReference type="ARBA" id="ARBA00023163"/>
    </source>
</evidence>
<dbReference type="GO" id="GO:0003677">
    <property type="term" value="F:DNA binding"/>
    <property type="evidence" value="ECO:0007669"/>
    <property type="project" value="UniProtKB-KW"/>
</dbReference>
<dbReference type="Pfam" id="PF07729">
    <property type="entry name" value="FCD"/>
    <property type="match status" value="1"/>
</dbReference>
<dbReference type="PROSITE" id="PS50949">
    <property type="entry name" value="HTH_GNTR"/>
    <property type="match status" value="1"/>
</dbReference>
<dbReference type="STRING" id="158190.SpiGrapes_1334"/>
<reference evidence="5 6" key="1">
    <citation type="submission" date="2011-11" db="EMBL/GenBank/DDBJ databases">
        <title>Complete sequence of Spirochaeta sp. grapes.</title>
        <authorList>
            <consortium name="US DOE Joint Genome Institute"/>
            <person name="Lucas S."/>
            <person name="Han J."/>
            <person name="Lapidus A."/>
            <person name="Cheng J.-F."/>
            <person name="Goodwin L."/>
            <person name="Pitluck S."/>
            <person name="Peters L."/>
            <person name="Ovchinnikova G."/>
            <person name="Munk A.C."/>
            <person name="Detter J.C."/>
            <person name="Han C."/>
            <person name="Tapia R."/>
            <person name="Land M."/>
            <person name="Hauser L."/>
            <person name="Kyrpides N."/>
            <person name="Ivanova N."/>
            <person name="Pagani I."/>
            <person name="Ritalahtilisa K."/>
            <person name="Loeffler F."/>
            <person name="Woyke T."/>
        </authorList>
    </citation>
    <scope>NUCLEOTIDE SEQUENCE [LARGE SCALE GENOMIC DNA]</scope>
    <source>
        <strain evidence="6">ATCC BAA-1885 / DSM 22778 / Grapes</strain>
    </source>
</reference>
<dbReference type="PRINTS" id="PR00035">
    <property type="entry name" value="HTHGNTR"/>
</dbReference>
<dbReference type="CDD" id="cd07377">
    <property type="entry name" value="WHTH_GntR"/>
    <property type="match status" value="1"/>
</dbReference>
<feature type="domain" description="HTH gntR-type" evidence="4">
    <location>
        <begin position="9"/>
        <end position="77"/>
    </location>
</feature>
<accession>G8QTX1</accession>
<evidence type="ECO:0000256" key="2">
    <source>
        <dbReference type="ARBA" id="ARBA00023125"/>
    </source>
</evidence>
<dbReference type="InterPro" id="IPR036390">
    <property type="entry name" value="WH_DNA-bd_sf"/>
</dbReference>
<dbReference type="GO" id="GO:0003700">
    <property type="term" value="F:DNA-binding transcription factor activity"/>
    <property type="evidence" value="ECO:0007669"/>
    <property type="project" value="InterPro"/>
</dbReference>
<dbReference type="InterPro" id="IPR011711">
    <property type="entry name" value="GntR_C"/>
</dbReference>
<gene>
    <name evidence="5" type="ordered locus">SpiGrapes_1334</name>
</gene>
<dbReference type="eggNOG" id="COG2186">
    <property type="taxonomic scope" value="Bacteria"/>
</dbReference>
<dbReference type="PANTHER" id="PTHR43537">
    <property type="entry name" value="TRANSCRIPTIONAL REGULATOR, GNTR FAMILY"/>
    <property type="match status" value="1"/>
</dbReference>
<dbReference type="Pfam" id="PF00392">
    <property type="entry name" value="GntR"/>
    <property type="match status" value="1"/>
</dbReference>
<dbReference type="RefSeq" id="WP_014269996.1">
    <property type="nucleotide sequence ID" value="NC_016633.1"/>
</dbReference>
<evidence type="ECO:0000313" key="5">
    <source>
        <dbReference type="EMBL" id="AEV29147.1"/>
    </source>
</evidence>
<dbReference type="AlphaFoldDB" id="G8QTX1"/>
<dbReference type="SUPFAM" id="SSF48008">
    <property type="entry name" value="GntR ligand-binding domain-like"/>
    <property type="match status" value="1"/>
</dbReference>
<dbReference type="Gene3D" id="1.20.120.530">
    <property type="entry name" value="GntR ligand-binding domain-like"/>
    <property type="match status" value="1"/>
</dbReference>
<protein>
    <submittedName>
        <fullName evidence="5">Transcriptional regulator</fullName>
    </submittedName>
</protein>
<dbReference type="EMBL" id="CP003155">
    <property type="protein sequence ID" value="AEV29147.1"/>
    <property type="molecule type" value="Genomic_DNA"/>
</dbReference>
<organism evidence="5 6">
    <name type="scientific">Sphaerochaeta pleomorpha (strain ATCC BAA-1885 / DSM 22778 / Grapes)</name>
    <dbReference type="NCBI Taxonomy" id="158190"/>
    <lineage>
        <taxon>Bacteria</taxon>
        <taxon>Pseudomonadati</taxon>
        <taxon>Spirochaetota</taxon>
        <taxon>Spirochaetia</taxon>
        <taxon>Spirochaetales</taxon>
        <taxon>Sphaerochaetaceae</taxon>
        <taxon>Sphaerochaeta</taxon>
    </lineage>
</organism>
<evidence type="ECO:0000313" key="6">
    <source>
        <dbReference type="Proteomes" id="UP000005632"/>
    </source>
</evidence>
<sequence>MEFSKIYAPSLKDLFVRQVEDMILSGKLEIGTQLPPERDLAEQMNVSRTIVHSGIAEMAGKGFLEIRPRIGVFVNDFRRQGKAGAILSIMNYNGGSLRRAEIRSILEIRKAFDLLSIDTIIEKASDDDIESVLPYLEKLKEAENPSACAKALFDFHHEFSIITENTLLPLIYSSFSIPITALWERYCRLYGCENVYKSTLKTYTLVKERKAHEAKAWVEQYFQAIINGSRQIYSE</sequence>
<keyword evidence="3" id="KW-0804">Transcription</keyword>
<keyword evidence="1" id="KW-0805">Transcription regulation</keyword>
<dbReference type="Proteomes" id="UP000005632">
    <property type="component" value="Chromosome"/>
</dbReference>
<evidence type="ECO:0000259" key="4">
    <source>
        <dbReference type="PROSITE" id="PS50949"/>
    </source>
</evidence>
<keyword evidence="2" id="KW-0238">DNA-binding</keyword>
<dbReference type="InterPro" id="IPR000524">
    <property type="entry name" value="Tscrpt_reg_HTH_GntR"/>
</dbReference>
<dbReference type="Gene3D" id="1.10.10.10">
    <property type="entry name" value="Winged helix-like DNA-binding domain superfamily/Winged helix DNA-binding domain"/>
    <property type="match status" value="1"/>
</dbReference>
<dbReference type="HOGENOM" id="CLU_017584_9_5_12"/>
<dbReference type="PANTHER" id="PTHR43537:SF5">
    <property type="entry name" value="UXU OPERON TRANSCRIPTIONAL REGULATOR"/>
    <property type="match status" value="1"/>
</dbReference>
<dbReference type="KEGG" id="sgp:SpiGrapes_1334"/>
<keyword evidence="6" id="KW-1185">Reference proteome</keyword>
<dbReference type="InterPro" id="IPR008920">
    <property type="entry name" value="TF_FadR/GntR_C"/>
</dbReference>
<dbReference type="SUPFAM" id="SSF46785">
    <property type="entry name" value="Winged helix' DNA-binding domain"/>
    <property type="match status" value="1"/>
</dbReference>
<dbReference type="SMART" id="SM00345">
    <property type="entry name" value="HTH_GNTR"/>
    <property type="match status" value="1"/>
</dbReference>
<dbReference type="OrthoDB" id="9782299at2"/>
<evidence type="ECO:0000256" key="1">
    <source>
        <dbReference type="ARBA" id="ARBA00023015"/>
    </source>
</evidence>
<name>G8QTX1_SPHPG</name>